<dbReference type="GeneTree" id="ENSGT01030000236491"/>
<dbReference type="STRING" id="32473.ENSXCOP00000017566"/>
<evidence type="ECO:0000313" key="2">
    <source>
        <dbReference type="Proteomes" id="UP000261380"/>
    </source>
</evidence>
<proteinExistence type="predicted"/>
<dbReference type="Proteomes" id="UP000261380">
    <property type="component" value="Unplaced"/>
</dbReference>
<protein>
    <submittedName>
        <fullName evidence="1">Uncharacterized protein</fullName>
    </submittedName>
</protein>
<sequence length="66" mass="7302">MADTLFLFGASVKLFPREHGLDLTDAGEKSHGGDFSYVGIDAILEQMRRKAMKQGFELNLMVVGEL</sequence>
<reference evidence="1" key="1">
    <citation type="submission" date="2025-08" db="UniProtKB">
        <authorList>
            <consortium name="Ensembl"/>
        </authorList>
    </citation>
    <scope>IDENTIFICATION</scope>
</reference>
<evidence type="ECO:0000313" key="1">
    <source>
        <dbReference type="Ensembl" id="ENSXCOP00000017566.1"/>
    </source>
</evidence>
<name>A0A3B5M8D9_9TELE</name>
<organism evidence="1 2">
    <name type="scientific">Xiphophorus couchianus</name>
    <name type="common">Monterrey platyfish</name>
    <dbReference type="NCBI Taxonomy" id="32473"/>
    <lineage>
        <taxon>Eukaryota</taxon>
        <taxon>Metazoa</taxon>
        <taxon>Chordata</taxon>
        <taxon>Craniata</taxon>
        <taxon>Vertebrata</taxon>
        <taxon>Euteleostomi</taxon>
        <taxon>Actinopterygii</taxon>
        <taxon>Neopterygii</taxon>
        <taxon>Teleostei</taxon>
        <taxon>Neoteleostei</taxon>
        <taxon>Acanthomorphata</taxon>
        <taxon>Ovalentaria</taxon>
        <taxon>Atherinomorphae</taxon>
        <taxon>Cyprinodontiformes</taxon>
        <taxon>Poeciliidae</taxon>
        <taxon>Poeciliinae</taxon>
        <taxon>Xiphophorus</taxon>
    </lineage>
</organism>
<reference evidence="1" key="2">
    <citation type="submission" date="2025-09" db="UniProtKB">
        <authorList>
            <consortium name="Ensembl"/>
        </authorList>
    </citation>
    <scope>IDENTIFICATION</scope>
</reference>
<dbReference type="AlphaFoldDB" id="A0A3B5M8D9"/>
<keyword evidence="2" id="KW-1185">Reference proteome</keyword>
<accession>A0A3B5M8D9</accession>
<dbReference type="Ensembl" id="ENSXCOT00000017788.1">
    <property type="protein sequence ID" value="ENSXCOP00000017566.1"/>
    <property type="gene ID" value="ENSXCOG00000013246.1"/>
</dbReference>